<dbReference type="Gene3D" id="2.30.320.10">
    <property type="entry name" value="YwqG-like"/>
    <property type="match status" value="1"/>
</dbReference>
<comment type="caution">
    <text evidence="2">The sequence shown here is derived from an EMBL/GenBank/DDBJ whole genome shotgun (WGS) entry which is preliminary data.</text>
</comment>
<reference evidence="2" key="1">
    <citation type="submission" date="2023-07" db="EMBL/GenBank/DDBJ databases">
        <title>Comparative genomics of wheat-associated soil bacteria to identify genetic determinants of phenazine resistance.</title>
        <authorList>
            <person name="Mouncey N."/>
        </authorList>
    </citation>
    <scope>NUCLEOTIDE SEQUENCE</scope>
    <source>
        <strain evidence="2">V4I22</strain>
    </source>
</reference>
<evidence type="ECO:0000313" key="3">
    <source>
        <dbReference type="Proteomes" id="UP001234216"/>
    </source>
</evidence>
<sequence length="348" mass="38498">MSFTTPPRPLDVTAVFPQLAPLARTATRLHPRPGSPSPHDSSVGGPLLWPADQPWPYCEGPHVRSGARGVLSPDDLRLLRRNRAAAADRRRRDPQAPAATPEELATERRIKAGRPWPEGPIAMLPVAQLYVRDIPLLRPPGEWEADLLQVLWCPFNHPAHPRTSLFWRSAATVTDVLVTPPEPPAIQSRGYLPEPCLLAPEQVTEFPDFMELSKELQQQLADLRRWQAAGAAVDSAYAAAPDEFYREKLSHAPGWKVGGWTRWGLTDPIPRLCPECGTEADPLLTIATTEWSARTTSWAPEEEQADPTPLLPGTPPANFTMIDVARGYDLQLHVCPASPDHPHIELVQ</sequence>
<dbReference type="AlphaFoldDB" id="A0AAW8FKY4"/>
<accession>A0AAW8FKY4</accession>
<evidence type="ECO:0000313" key="2">
    <source>
        <dbReference type="EMBL" id="MDQ0910669.1"/>
    </source>
</evidence>
<feature type="region of interest" description="Disordered" evidence="1">
    <location>
        <begin position="84"/>
        <end position="107"/>
    </location>
</feature>
<dbReference type="RefSeq" id="WP_306981492.1">
    <property type="nucleotide sequence ID" value="NZ_JAUSYQ010000002.1"/>
</dbReference>
<protein>
    <recommendedName>
        <fullName evidence="4">DUF1963 domain-containing protein</fullName>
    </recommendedName>
</protein>
<organism evidence="2 3">
    <name type="scientific">Streptomyces canus</name>
    <dbReference type="NCBI Taxonomy" id="58343"/>
    <lineage>
        <taxon>Bacteria</taxon>
        <taxon>Bacillati</taxon>
        <taxon>Actinomycetota</taxon>
        <taxon>Actinomycetes</taxon>
        <taxon>Kitasatosporales</taxon>
        <taxon>Streptomycetaceae</taxon>
        <taxon>Streptomyces</taxon>
        <taxon>Streptomyces aurantiacus group</taxon>
    </lineage>
</organism>
<proteinExistence type="predicted"/>
<dbReference type="Proteomes" id="UP001234216">
    <property type="component" value="Unassembled WGS sequence"/>
</dbReference>
<evidence type="ECO:0008006" key="4">
    <source>
        <dbReference type="Google" id="ProtNLM"/>
    </source>
</evidence>
<feature type="region of interest" description="Disordered" evidence="1">
    <location>
        <begin position="295"/>
        <end position="314"/>
    </location>
</feature>
<name>A0AAW8FKY4_9ACTN</name>
<evidence type="ECO:0000256" key="1">
    <source>
        <dbReference type="SAM" id="MobiDB-lite"/>
    </source>
</evidence>
<feature type="region of interest" description="Disordered" evidence="1">
    <location>
        <begin position="24"/>
        <end position="46"/>
    </location>
</feature>
<dbReference type="EMBL" id="JAUSZV010000005">
    <property type="protein sequence ID" value="MDQ0910669.1"/>
    <property type="molecule type" value="Genomic_DNA"/>
</dbReference>
<gene>
    <name evidence="2" type="ORF">QFZ22_006654</name>
</gene>